<keyword evidence="2" id="KW-0812">Transmembrane</keyword>
<dbReference type="Proteomes" id="UP001049176">
    <property type="component" value="Chromosome 11"/>
</dbReference>
<dbReference type="KEGG" id="more:E1B28_003234"/>
<keyword evidence="2" id="KW-1133">Transmembrane helix</keyword>
<feature type="compositionally biased region" description="Low complexity" evidence="1">
    <location>
        <begin position="9"/>
        <end position="26"/>
    </location>
</feature>
<evidence type="ECO:0000256" key="1">
    <source>
        <dbReference type="SAM" id="MobiDB-lite"/>
    </source>
</evidence>
<feature type="transmembrane region" description="Helical" evidence="2">
    <location>
        <begin position="240"/>
        <end position="259"/>
    </location>
</feature>
<feature type="region of interest" description="Disordered" evidence="1">
    <location>
        <begin position="126"/>
        <end position="151"/>
    </location>
</feature>
<reference evidence="4" key="1">
    <citation type="journal article" date="2021" name="Genome Biol. Evol.">
        <title>The assembled and annotated genome of the fairy-ring fungus Marasmius oreades.</title>
        <authorList>
            <person name="Hiltunen M."/>
            <person name="Ament-Velasquez S.L."/>
            <person name="Johannesson H."/>
        </authorList>
    </citation>
    <scope>NUCLEOTIDE SEQUENCE</scope>
    <source>
        <strain evidence="4">03SP1</strain>
    </source>
</reference>
<protein>
    <recommendedName>
        <fullName evidence="3">SMODS and SLOG-associating 2TM effector domain-containing protein</fullName>
    </recommendedName>
</protein>
<dbReference type="EMBL" id="CM032191">
    <property type="protein sequence ID" value="KAG7085689.1"/>
    <property type="molecule type" value="Genomic_DNA"/>
</dbReference>
<gene>
    <name evidence="4" type="ORF">E1B28_003234</name>
</gene>
<feature type="compositionally biased region" description="Pro residues" evidence="1">
    <location>
        <begin position="27"/>
        <end position="38"/>
    </location>
</feature>
<dbReference type="RefSeq" id="XP_043002160.1">
    <property type="nucleotide sequence ID" value="XM_043160204.1"/>
</dbReference>
<comment type="caution">
    <text evidence="4">The sequence shown here is derived from an EMBL/GenBank/DDBJ whole genome shotgun (WGS) entry which is preliminary data.</text>
</comment>
<organism evidence="4 5">
    <name type="scientific">Marasmius oreades</name>
    <name type="common">fairy-ring Marasmius</name>
    <dbReference type="NCBI Taxonomy" id="181124"/>
    <lineage>
        <taxon>Eukaryota</taxon>
        <taxon>Fungi</taxon>
        <taxon>Dikarya</taxon>
        <taxon>Basidiomycota</taxon>
        <taxon>Agaricomycotina</taxon>
        <taxon>Agaricomycetes</taxon>
        <taxon>Agaricomycetidae</taxon>
        <taxon>Agaricales</taxon>
        <taxon>Marasmiineae</taxon>
        <taxon>Marasmiaceae</taxon>
        <taxon>Marasmius</taxon>
    </lineage>
</organism>
<feature type="domain" description="SMODS and SLOG-associating 2TM effector" evidence="3">
    <location>
        <begin position="196"/>
        <end position="316"/>
    </location>
</feature>
<dbReference type="OrthoDB" id="3245801at2759"/>
<evidence type="ECO:0000256" key="2">
    <source>
        <dbReference type="SAM" id="Phobius"/>
    </source>
</evidence>
<dbReference type="AlphaFoldDB" id="A0A9P7RLD0"/>
<dbReference type="Pfam" id="PF18142">
    <property type="entry name" value="SLATT_fungal"/>
    <property type="match status" value="1"/>
</dbReference>
<evidence type="ECO:0000313" key="5">
    <source>
        <dbReference type="Proteomes" id="UP001049176"/>
    </source>
</evidence>
<dbReference type="NCBIfam" id="NF033635">
    <property type="entry name" value="SLATT_fungal"/>
    <property type="match status" value="1"/>
</dbReference>
<proteinExistence type="predicted"/>
<name>A0A9P7RLD0_9AGAR</name>
<dbReference type="InterPro" id="IPR041622">
    <property type="entry name" value="SLATT_fungi"/>
</dbReference>
<sequence length="326" mass="34290">MSHTGDTNAPGPSSGNPQAPGSSSAPAAPPSSPNPSPSRPIRQASLVTSTSDPSSRPISQAFTIPLTPTPAPPVRAILSDEKTHSSPTILPAHPIRAISCDEKVHADNGELGGRNSTLDLRRKAAPLPPVPSRGSPVLHGSPTDEYRSSGQADLGRMNTVNSRGGSNIDWIVPQAKDVAFRPKTVGERLDPTLTNAIDAKNRYSTKARMTGLALNIAIGLQVLLGALTTGLSAVTSGHQTSVAVSVLGGLSTLVASFLARSRGSNEPELSITRVKDLEQFIRECEAFKLDFGHESGHEHDPTLLGLRERFEELLGNANGERKLSPV</sequence>
<evidence type="ECO:0000259" key="3">
    <source>
        <dbReference type="Pfam" id="PF18142"/>
    </source>
</evidence>
<evidence type="ECO:0000313" key="4">
    <source>
        <dbReference type="EMBL" id="KAG7085689.1"/>
    </source>
</evidence>
<dbReference type="GeneID" id="66072310"/>
<feature type="compositionally biased region" description="Polar residues" evidence="1">
    <location>
        <begin position="45"/>
        <end position="62"/>
    </location>
</feature>
<keyword evidence="2" id="KW-0472">Membrane</keyword>
<feature type="transmembrane region" description="Helical" evidence="2">
    <location>
        <begin position="212"/>
        <end position="234"/>
    </location>
</feature>
<accession>A0A9P7RLD0</accession>
<feature type="region of interest" description="Disordered" evidence="1">
    <location>
        <begin position="1"/>
        <end position="72"/>
    </location>
</feature>
<keyword evidence="5" id="KW-1185">Reference proteome</keyword>